<gene>
    <name evidence="3" type="ORF">GPA25_05270</name>
</gene>
<dbReference type="InterPro" id="IPR036866">
    <property type="entry name" value="RibonucZ/Hydroxyglut_hydro"/>
</dbReference>
<feature type="chain" id="PRO_5045106918" evidence="2">
    <location>
        <begin position="25"/>
        <end position="389"/>
    </location>
</feature>
<dbReference type="Proteomes" id="UP000648984">
    <property type="component" value="Unassembled WGS sequence"/>
</dbReference>
<dbReference type="CDD" id="cd07719">
    <property type="entry name" value="arylsulfatase_AtsA-like_MBL-fold"/>
    <property type="match status" value="1"/>
</dbReference>
<keyword evidence="2" id="KW-0732">Signal</keyword>
<dbReference type="Gene3D" id="3.60.15.10">
    <property type="entry name" value="Ribonuclease Z/Hydroxyacylglutathione hydrolase-like"/>
    <property type="match status" value="1"/>
</dbReference>
<keyword evidence="1" id="KW-0378">Hydrolase</keyword>
<dbReference type="SUPFAM" id="SSF56281">
    <property type="entry name" value="Metallo-hydrolase/oxidoreductase"/>
    <property type="match status" value="1"/>
</dbReference>
<keyword evidence="4" id="KW-1185">Reference proteome</keyword>
<dbReference type="PANTHER" id="PTHR46018:SF2">
    <property type="entry name" value="ZINC PHOSPHODIESTERASE ELAC PROTEIN 1"/>
    <property type="match status" value="1"/>
</dbReference>
<evidence type="ECO:0000256" key="1">
    <source>
        <dbReference type="ARBA" id="ARBA00022801"/>
    </source>
</evidence>
<comment type="caution">
    <text evidence="3">The sequence shown here is derived from an EMBL/GenBank/DDBJ whole genome shotgun (WGS) entry which is preliminary data.</text>
</comment>
<reference evidence="3 4" key="1">
    <citation type="submission" date="2019-12" db="EMBL/GenBank/DDBJ databases">
        <title>Comparative genomics gives insights into the taxonomy of the Azoarcus-Aromatoleum group and reveals separate origins of nif in the plant-associated Azoarcus and non-plant-associated Aromatoleum sub-groups.</title>
        <authorList>
            <person name="Lafos M."/>
            <person name="Maluk M."/>
            <person name="Batista M."/>
            <person name="Junghare M."/>
            <person name="Carmona M."/>
            <person name="Faoro H."/>
            <person name="Cruz L.M."/>
            <person name="Battistoni F."/>
            <person name="De Souza E."/>
            <person name="Pedrosa F."/>
            <person name="Chen W.-M."/>
            <person name="Poole P.S."/>
            <person name="Dixon R.A."/>
            <person name="James E.K."/>
        </authorList>
    </citation>
    <scope>NUCLEOTIDE SEQUENCE [LARGE SCALE GENOMIC DNA]</scope>
    <source>
        <strain evidence="3 4">22Lin</strain>
    </source>
</reference>
<protein>
    <submittedName>
        <fullName evidence="3">MBL fold metallo-hydrolase</fullName>
    </submittedName>
</protein>
<name>A0ABX1Q779_9RHOO</name>
<evidence type="ECO:0000313" key="4">
    <source>
        <dbReference type="Proteomes" id="UP000648984"/>
    </source>
</evidence>
<dbReference type="InterPro" id="IPR044094">
    <property type="entry name" value="AtsA-like_MBL-fold"/>
</dbReference>
<dbReference type="RefSeq" id="WP_169259318.1">
    <property type="nucleotide sequence ID" value="NZ_WTVQ01000006.1"/>
</dbReference>
<proteinExistence type="predicted"/>
<accession>A0ABX1Q779</accession>
<dbReference type="PANTHER" id="PTHR46018">
    <property type="entry name" value="ZINC PHOSPHODIESTERASE ELAC PROTEIN 1"/>
    <property type="match status" value="1"/>
</dbReference>
<organism evidence="3 4">
    <name type="scientific">Aromatoleum diolicum</name>
    <dbReference type="NCBI Taxonomy" id="75796"/>
    <lineage>
        <taxon>Bacteria</taxon>
        <taxon>Pseudomonadati</taxon>
        <taxon>Pseudomonadota</taxon>
        <taxon>Betaproteobacteria</taxon>
        <taxon>Rhodocyclales</taxon>
        <taxon>Rhodocyclaceae</taxon>
        <taxon>Aromatoleum</taxon>
    </lineage>
</organism>
<evidence type="ECO:0000313" key="3">
    <source>
        <dbReference type="EMBL" id="NMG74163.1"/>
    </source>
</evidence>
<feature type="signal peptide" evidence="2">
    <location>
        <begin position="1"/>
        <end position="24"/>
    </location>
</feature>
<dbReference type="EMBL" id="WTVQ01000006">
    <property type="protein sequence ID" value="NMG74163.1"/>
    <property type="molecule type" value="Genomic_DNA"/>
</dbReference>
<sequence>MTLKKIYSAVLATGAICFAFSANAAAATEAQKAPTSHGSGTELVILGSAAGRTSWGGHSAGGMSAAIAVGKDRYIVDFGRGWHERYYEAGLGTSAAPTGFGGLENLRAGFITHLHADHVIDYPRLLLFGATEGLRKRKAPIQIFGPGNRGGLPPTSGKLTDSVDTINPENPTPGTAELTEYLYRAFATDLNDNIHDSGMPNPNAYIKVNDIQIPPAIGASKTNTSPRMAPINVYQDENVKVTATLVSHPPMYPSFAFRFDTADGSVVFSGDTNRSENLIELAKGADVLVHEVISTHWAENLFPTPRTAAQEAKLDHLIKSHTPISEVGPIAHEAGVKLLVLSHLAPPSIPDEEWLRAVKTFAGRTAIGNPLFRIKLPLQGADASQSRKK</sequence>
<evidence type="ECO:0000256" key="2">
    <source>
        <dbReference type="SAM" id="SignalP"/>
    </source>
</evidence>